<evidence type="ECO:0000313" key="3">
    <source>
        <dbReference type="Proteomes" id="UP001154282"/>
    </source>
</evidence>
<reference evidence="2" key="1">
    <citation type="submission" date="2022-08" db="EMBL/GenBank/DDBJ databases">
        <authorList>
            <person name="Gutierrez-Valencia J."/>
        </authorList>
    </citation>
    <scope>NUCLEOTIDE SEQUENCE</scope>
</reference>
<keyword evidence="3" id="KW-1185">Reference proteome</keyword>
<organism evidence="2 3">
    <name type="scientific">Linum tenue</name>
    <dbReference type="NCBI Taxonomy" id="586396"/>
    <lineage>
        <taxon>Eukaryota</taxon>
        <taxon>Viridiplantae</taxon>
        <taxon>Streptophyta</taxon>
        <taxon>Embryophyta</taxon>
        <taxon>Tracheophyta</taxon>
        <taxon>Spermatophyta</taxon>
        <taxon>Magnoliopsida</taxon>
        <taxon>eudicotyledons</taxon>
        <taxon>Gunneridae</taxon>
        <taxon>Pentapetalae</taxon>
        <taxon>rosids</taxon>
        <taxon>fabids</taxon>
        <taxon>Malpighiales</taxon>
        <taxon>Linaceae</taxon>
        <taxon>Linum</taxon>
    </lineage>
</organism>
<evidence type="ECO:0000259" key="1">
    <source>
        <dbReference type="Pfam" id="PF03478"/>
    </source>
</evidence>
<accession>A0AAV0JCU3</accession>
<dbReference type="InterPro" id="IPR005174">
    <property type="entry name" value="KIB1-4_b-propeller"/>
</dbReference>
<proteinExistence type="predicted"/>
<sequence length="457" mass="51182">MGELVKEEGHSGKTGRQIGFEDLPPDLVWRIYSLFFAMDPGAAGFMGSVCKSWRDIVVHGDNDVGGKLLEKEKKKNRVPELDCLSQLDSVANHHSHIPLMMTLNHRDGWCFFSHPFHMFTYLKYCPELANATIRYSNHGWLLMTRRFVDVETKLLDCTNFFFNPVTMESIELPQGIISPHGQQQLQQDLPGHRVDWTVSMCFTSPPTSPDCCVIAAGQFPDFALLIWRHGLDHWEIYRHLGTTGDGDTFPIAGSTNPVVIGQRYCCCLAIDGRVGIFDIDRKLFSLHESPFPKPQLDDLKRSFLLEDNGELLAVFDPNPNNPGEGDQLGSDIYAMTMNINGGGSSSSLAWEPVVEFGRRLGDRMVFVSNCTGSFTKPAKVRSAGNKIYFPSSRNIYYSLATKKYHAFHPFLGPQFSSSCLLGLKEYPINACWIDSVGVVPVSDEQGKLISLIRDSLM</sequence>
<comment type="caution">
    <text evidence="2">The sequence shown here is derived from an EMBL/GenBank/DDBJ whole genome shotgun (WGS) entry which is preliminary data.</text>
</comment>
<dbReference type="Proteomes" id="UP001154282">
    <property type="component" value="Unassembled WGS sequence"/>
</dbReference>
<feature type="domain" description="KIB1-4 beta-propeller" evidence="1">
    <location>
        <begin position="124"/>
        <end position="390"/>
    </location>
</feature>
<dbReference type="PANTHER" id="PTHR33127">
    <property type="entry name" value="TRANSMEMBRANE PROTEIN"/>
    <property type="match status" value="1"/>
</dbReference>
<dbReference type="AlphaFoldDB" id="A0AAV0JCU3"/>
<dbReference type="EMBL" id="CAMGYJ010000004">
    <property type="protein sequence ID" value="CAI0407697.1"/>
    <property type="molecule type" value="Genomic_DNA"/>
</dbReference>
<protein>
    <recommendedName>
        <fullName evidence="1">KIB1-4 beta-propeller domain-containing protein</fullName>
    </recommendedName>
</protein>
<evidence type="ECO:0000313" key="2">
    <source>
        <dbReference type="EMBL" id="CAI0407697.1"/>
    </source>
</evidence>
<name>A0AAV0JCU3_9ROSI</name>
<gene>
    <name evidence="2" type="ORF">LITE_LOCUS13675</name>
</gene>
<dbReference type="Pfam" id="PF03478">
    <property type="entry name" value="Beta-prop_KIB1-4"/>
    <property type="match status" value="1"/>
</dbReference>
<dbReference type="PANTHER" id="PTHR33127:SF5">
    <property type="entry name" value="TRANSMEMBRANE PROTEIN"/>
    <property type="match status" value="1"/>
</dbReference>